<dbReference type="EMBL" id="FNAF01000012">
    <property type="protein sequence ID" value="SDD99721.1"/>
    <property type="molecule type" value="Genomic_DNA"/>
</dbReference>
<dbReference type="GO" id="GO:0045892">
    <property type="term" value="P:negative regulation of DNA-templated transcription"/>
    <property type="evidence" value="ECO:0007669"/>
    <property type="project" value="UniProtKB-UniRule"/>
</dbReference>
<keyword evidence="1 7" id="KW-0963">Cytoplasm</keyword>
<proteinExistence type="inferred from homology"/>
<evidence type="ECO:0000256" key="7">
    <source>
        <dbReference type="HAMAP-Rule" id="MF_00621"/>
    </source>
</evidence>
<dbReference type="GO" id="GO:0003677">
    <property type="term" value="F:DNA binding"/>
    <property type="evidence" value="ECO:0007669"/>
    <property type="project" value="UniProtKB-UniRule"/>
</dbReference>
<dbReference type="HAMAP" id="MF_00621">
    <property type="entry name" value="HTH_type_CodY"/>
    <property type="match status" value="1"/>
</dbReference>
<evidence type="ECO:0000313" key="11">
    <source>
        <dbReference type="Proteomes" id="UP000198995"/>
    </source>
</evidence>
<dbReference type="Pfam" id="PF06018">
    <property type="entry name" value="CodY"/>
    <property type="match status" value="1"/>
</dbReference>
<dbReference type="PANTHER" id="PTHR40062">
    <property type="entry name" value="GTP-SENSING TRANSCRIPTIONAL PLEIOTROPIC REPRESSOR CODY"/>
    <property type="match status" value="1"/>
</dbReference>
<dbReference type="NCBIfam" id="TIGR02787">
    <property type="entry name" value="codY_Gpos"/>
    <property type="match status" value="1"/>
</dbReference>
<evidence type="ECO:0000259" key="8">
    <source>
        <dbReference type="Pfam" id="PF06018"/>
    </source>
</evidence>
<dbReference type="Proteomes" id="UP000198995">
    <property type="component" value="Unassembled WGS sequence"/>
</dbReference>
<dbReference type="STRING" id="2741.SAMN04489866_11247"/>
<dbReference type="GO" id="GO:0005737">
    <property type="term" value="C:cytoplasm"/>
    <property type="evidence" value="ECO:0007669"/>
    <property type="project" value="UniProtKB-SubCell"/>
</dbReference>
<dbReference type="InterPro" id="IPR036388">
    <property type="entry name" value="WH-like_DNA-bd_sf"/>
</dbReference>
<dbReference type="AlphaFoldDB" id="A0A1G6ZB26"/>
<dbReference type="SUPFAM" id="SSF46785">
    <property type="entry name" value="Winged helix' DNA-binding domain"/>
    <property type="match status" value="1"/>
</dbReference>
<reference evidence="10 11" key="1">
    <citation type="submission" date="2016-10" db="EMBL/GenBank/DDBJ databases">
        <authorList>
            <person name="de Groot N.N."/>
        </authorList>
    </citation>
    <scope>NUCLEOTIDE SEQUENCE [LARGE SCALE GENOMIC DNA]</scope>
    <source>
        <strain evidence="10 11">DSM 20475</strain>
    </source>
</reference>
<dbReference type="NCBIfam" id="NF003170">
    <property type="entry name" value="PRK04158.1"/>
    <property type="match status" value="1"/>
</dbReference>
<keyword evidence="2 7" id="KW-0678">Repressor</keyword>
<dbReference type="OrthoDB" id="2056at2"/>
<dbReference type="PIRSF" id="PIRSF011572">
    <property type="entry name" value="GTP_sensing_CodY"/>
    <property type="match status" value="1"/>
</dbReference>
<dbReference type="FunFam" id="1.10.10.10:FF:000034">
    <property type="entry name" value="GTP-sensing transcriptional pleiotropic repressor CodY"/>
    <property type="match status" value="1"/>
</dbReference>
<evidence type="ECO:0000256" key="2">
    <source>
        <dbReference type="ARBA" id="ARBA00022491"/>
    </source>
</evidence>
<keyword evidence="4 7" id="KW-0238">DNA-binding</keyword>
<keyword evidence="11" id="KW-1185">Reference proteome</keyword>
<keyword evidence="5 7" id="KW-0804">Transcription</keyword>
<dbReference type="Gene3D" id="1.10.10.10">
    <property type="entry name" value="Winged helix-like DNA-binding domain superfamily/Winged helix DNA-binding domain"/>
    <property type="match status" value="1"/>
</dbReference>
<organism evidence="10 11">
    <name type="scientific">Peptococcus niger</name>
    <dbReference type="NCBI Taxonomy" id="2741"/>
    <lineage>
        <taxon>Bacteria</taxon>
        <taxon>Bacillati</taxon>
        <taxon>Bacillota</taxon>
        <taxon>Clostridia</taxon>
        <taxon>Eubacteriales</taxon>
        <taxon>Peptococcaceae</taxon>
        <taxon>Peptococcus</taxon>
    </lineage>
</organism>
<keyword evidence="3 7" id="KW-0805">Transcription regulation</keyword>
<feature type="domain" description="Global transcriptional regulator CodY N-terminal" evidence="8">
    <location>
        <begin position="4"/>
        <end position="182"/>
    </location>
</feature>
<feature type="DNA-binding region" description="H-T-H motif" evidence="7">
    <location>
        <begin position="207"/>
        <end position="226"/>
    </location>
</feature>
<dbReference type="Gene3D" id="3.30.450.40">
    <property type="match status" value="1"/>
</dbReference>
<name>A0A1G6ZB26_PEPNI</name>
<dbReference type="GO" id="GO:0003700">
    <property type="term" value="F:DNA-binding transcription factor activity"/>
    <property type="evidence" value="ECO:0007669"/>
    <property type="project" value="InterPro"/>
</dbReference>
<sequence length="264" mass="29625">MSDLLEKTRRLNKLLQEGSENDSTYIDFNNIADILSDMIECNTYILGERGSLLGHHFMDDFNCSLMEQIILKDKRMPAHYNDDLINTETTQANVPNTGDRCFFSEKNCDFGGKITTVIPIIAGKRRQGTLLLAKFKVNFTDEDLVLAEYGATIVGIEIMRSKVERDEAKSREKAAVQIALDTLSYSEMEAIEHIFNELNGEEGLLVASKIADRVGITRSVIVNALRKFESAGVIESKSLGMKGTYIRVLNEFLLDGIAKRTSKR</sequence>
<dbReference type="InterPro" id="IPR029016">
    <property type="entry name" value="GAF-like_dom_sf"/>
</dbReference>
<evidence type="ECO:0000256" key="4">
    <source>
        <dbReference type="ARBA" id="ARBA00023125"/>
    </source>
</evidence>
<comment type="similarity">
    <text evidence="7">Belongs to the CodY family.</text>
</comment>
<dbReference type="InterPro" id="IPR013198">
    <property type="entry name" value="GTP_trans_reg_CodY_C"/>
</dbReference>
<feature type="domain" description="Global transcriptional regulator CodY C-terminal" evidence="9">
    <location>
        <begin position="201"/>
        <end position="256"/>
    </location>
</feature>
<dbReference type="PANTHER" id="PTHR40062:SF1">
    <property type="entry name" value="GLOBAL TRANSCRIPTIONAL REGULATOR CODY"/>
    <property type="match status" value="1"/>
</dbReference>
<dbReference type="RefSeq" id="WP_091792248.1">
    <property type="nucleotide sequence ID" value="NZ_FNAF01000012.1"/>
</dbReference>
<evidence type="ECO:0000313" key="10">
    <source>
        <dbReference type="EMBL" id="SDD99721.1"/>
    </source>
</evidence>
<gene>
    <name evidence="7" type="primary">codY</name>
    <name evidence="10" type="ORF">SAMN04489866_11247</name>
</gene>
<evidence type="ECO:0000259" key="9">
    <source>
        <dbReference type="Pfam" id="PF08222"/>
    </source>
</evidence>
<accession>A0A1G6ZB26</accession>
<dbReference type="InterPro" id="IPR036390">
    <property type="entry name" value="WH_DNA-bd_sf"/>
</dbReference>
<dbReference type="InterPro" id="IPR014154">
    <property type="entry name" value="CodY"/>
</dbReference>
<comment type="subcellular location">
    <subcellularLocation>
        <location evidence="7">Cytoplasm</location>
    </subcellularLocation>
</comment>
<evidence type="ECO:0000256" key="5">
    <source>
        <dbReference type="ARBA" id="ARBA00023163"/>
    </source>
</evidence>
<evidence type="ECO:0000256" key="6">
    <source>
        <dbReference type="ARBA" id="ARBA00034538"/>
    </source>
</evidence>
<evidence type="ECO:0000256" key="3">
    <source>
        <dbReference type="ARBA" id="ARBA00023015"/>
    </source>
</evidence>
<evidence type="ECO:0000256" key="1">
    <source>
        <dbReference type="ARBA" id="ARBA00022490"/>
    </source>
</evidence>
<dbReference type="InterPro" id="IPR010312">
    <property type="entry name" value="Transc_reg_CodY_N"/>
</dbReference>
<dbReference type="GO" id="GO:0005525">
    <property type="term" value="F:GTP binding"/>
    <property type="evidence" value="ECO:0007669"/>
    <property type="project" value="InterPro"/>
</dbReference>
<feature type="region of interest" description="GAF domain" evidence="7">
    <location>
        <begin position="1"/>
        <end position="159"/>
    </location>
</feature>
<comment type="function">
    <text evidence="7">DNA-binding global transcriptional regulator which is involved in the adaptive response to starvation and acts by directly or indirectly controlling the expression of numerous genes in response to nutrient availability. During rapid exponential growth, CodY is highly active and represses genes whose products allow adaptation to nutrient depletion.</text>
</comment>
<protein>
    <recommendedName>
        <fullName evidence="6 7">Global transcriptional regulator CodY</fullName>
    </recommendedName>
</protein>
<dbReference type="Pfam" id="PF08222">
    <property type="entry name" value="HTH_CodY"/>
    <property type="match status" value="1"/>
</dbReference>